<dbReference type="AlphaFoldDB" id="A0A316ALH7"/>
<reference evidence="1 2" key="1">
    <citation type="submission" date="2018-03" db="EMBL/GenBank/DDBJ databases">
        <title>Genomic Encyclopedia of Archaeal and Bacterial Type Strains, Phase II (KMG-II): from individual species to whole genera.</title>
        <authorList>
            <person name="Goeker M."/>
        </authorList>
    </citation>
    <scope>NUCLEOTIDE SEQUENCE [LARGE SCALE GENOMIC DNA]</scope>
    <source>
        <strain evidence="1 2">DSM 100346</strain>
    </source>
</reference>
<protein>
    <recommendedName>
        <fullName evidence="3">Short subunit dehydrogenase</fullName>
    </recommendedName>
</protein>
<evidence type="ECO:0008006" key="3">
    <source>
        <dbReference type="Google" id="ProtNLM"/>
    </source>
</evidence>
<accession>A0A316ALH7</accession>
<dbReference type="InterPro" id="IPR036291">
    <property type="entry name" value="NAD(P)-bd_dom_sf"/>
</dbReference>
<evidence type="ECO:0000313" key="2">
    <source>
        <dbReference type="Proteomes" id="UP000245880"/>
    </source>
</evidence>
<dbReference type="Proteomes" id="UP000245880">
    <property type="component" value="Unassembled WGS sequence"/>
</dbReference>
<dbReference type="OrthoDB" id="655838at2"/>
<sequence>MGNKLSNKIAVVIGVGCILDRQVIRALLLEGGQVAVLAASVEDLSQLKYFLKNEETSRLHPFLTDPLDYTKSLDILAHIKETWSNIDLVFTTLANYSPLATPQDILVADWKRTTEEHIQFYFTNLLILGYLKDETSLYVTAGRQPVVKGDNQNILADLRHLLRLESHPYFLPELASTNARYHHLYLKESWGDKDEAVSLKKDYADYIIQLYLGQTECLEADVRQVVLSL</sequence>
<name>A0A316ALH7_9BACT</name>
<dbReference type="SUPFAM" id="SSF51735">
    <property type="entry name" value="NAD(P)-binding Rossmann-fold domains"/>
    <property type="match status" value="1"/>
</dbReference>
<dbReference type="RefSeq" id="WP_109674126.1">
    <property type="nucleotide sequence ID" value="NZ_QGDT01000004.1"/>
</dbReference>
<keyword evidence="2" id="KW-1185">Reference proteome</keyword>
<dbReference type="EMBL" id="QGDT01000004">
    <property type="protein sequence ID" value="PWJ58248.1"/>
    <property type="molecule type" value="Genomic_DNA"/>
</dbReference>
<comment type="caution">
    <text evidence="1">The sequence shown here is derived from an EMBL/GenBank/DDBJ whole genome shotgun (WGS) entry which is preliminary data.</text>
</comment>
<dbReference type="Gene3D" id="3.40.50.720">
    <property type="entry name" value="NAD(P)-binding Rossmann-like Domain"/>
    <property type="match status" value="1"/>
</dbReference>
<organism evidence="1 2">
    <name type="scientific">Dyadobacter jejuensis</name>
    <dbReference type="NCBI Taxonomy" id="1082580"/>
    <lineage>
        <taxon>Bacteria</taxon>
        <taxon>Pseudomonadati</taxon>
        <taxon>Bacteroidota</taxon>
        <taxon>Cytophagia</taxon>
        <taxon>Cytophagales</taxon>
        <taxon>Spirosomataceae</taxon>
        <taxon>Dyadobacter</taxon>
    </lineage>
</organism>
<gene>
    <name evidence="1" type="ORF">CLV98_104106</name>
</gene>
<proteinExistence type="predicted"/>
<evidence type="ECO:0000313" key="1">
    <source>
        <dbReference type="EMBL" id="PWJ58248.1"/>
    </source>
</evidence>